<dbReference type="InterPro" id="IPR000742">
    <property type="entry name" value="EGF"/>
</dbReference>
<dbReference type="PROSITE" id="PS50234">
    <property type="entry name" value="VWFA"/>
    <property type="match status" value="1"/>
</dbReference>
<dbReference type="Gene3D" id="2.10.25.10">
    <property type="entry name" value="Laminin"/>
    <property type="match status" value="1"/>
</dbReference>
<evidence type="ECO:0000313" key="7">
    <source>
        <dbReference type="EMBL" id="VDI77269.1"/>
    </source>
</evidence>
<sequence length="257" mass="28158">MVPVWVLLSLLLSRNGGAEVCSNQPADIGFLIDESGSVGATNFQKNLDFVKQFVDVFDIGNTAVKISTFAFHHSMGNGFHFSCCNDKASIKSNVDKINYHSGGQDFDMALSFSKNSMFQSVNGARDFSLKILMFFTDGRSLIQDGGSLLHRLGIIVYAVGVGGNVDRNQLDKIATNQSYVFMVSSYADLVGQVYNDIKSKTCTDVLTNPCQRSPQPCQNQGTCIWTGGSKYTCLCPDGYTDYNCQTGMFLIAIKEPY</sequence>
<dbReference type="InterPro" id="IPR002035">
    <property type="entry name" value="VWF_A"/>
</dbReference>
<feature type="domain" description="EGF-like" evidence="5">
    <location>
        <begin position="206"/>
        <end position="245"/>
    </location>
</feature>
<feature type="signal peptide" evidence="4">
    <location>
        <begin position="1"/>
        <end position="18"/>
    </location>
</feature>
<dbReference type="Pfam" id="PF00008">
    <property type="entry name" value="EGF"/>
    <property type="match status" value="1"/>
</dbReference>
<evidence type="ECO:0000256" key="3">
    <source>
        <dbReference type="PROSITE-ProRule" id="PRU00076"/>
    </source>
</evidence>
<dbReference type="SUPFAM" id="SSF57196">
    <property type="entry name" value="EGF/Laminin"/>
    <property type="match status" value="1"/>
</dbReference>
<keyword evidence="1 3" id="KW-0245">EGF-like domain</keyword>
<dbReference type="InterPro" id="IPR050525">
    <property type="entry name" value="ECM_Assembly_Org"/>
</dbReference>
<evidence type="ECO:0000259" key="6">
    <source>
        <dbReference type="PROSITE" id="PS50234"/>
    </source>
</evidence>
<dbReference type="PANTHER" id="PTHR24020">
    <property type="entry name" value="COLLAGEN ALPHA"/>
    <property type="match status" value="1"/>
</dbReference>
<keyword evidence="2 3" id="KW-1015">Disulfide bond</keyword>
<dbReference type="SMART" id="SM00181">
    <property type="entry name" value="EGF"/>
    <property type="match status" value="1"/>
</dbReference>
<name>A0A8B6HCQ5_MYTGA</name>
<accession>A0A8B6HCQ5</accession>
<keyword evidence="4" id="KW-0732">Signal</keyword>
<evidence type="ECO:0008006" key="9">
    <source>
        <dbReference type="Google" id="ProtNLM"/>
    </source>
</evidence>
<dbReference type="Gene3D" id="3.40.50.410">
    <property type="entry name" value="von Willebrand factor, type A domain"/>
    <property type="match status" value="1"/>
</dbReference>
<evidence type="ECO:0000313" key="8">
    <source>
        <dbReference type="Proteomes" id="UP000596742"/>
    </source>
</evidence>
<protein>
    <recommendedName>
        <fullName evidence="9">VWFA domain-containing protein</fullName>
    </recommendedName>
</protein>
<dbReference type="Proteomes" id="UP000596742">
    <property type="component" value="Unassembled WGS sequence"/>
</dbReference>
<dbReference type="SUPFAM" id="SSF53300">
    <property type="entry name" value="vWA-like"/>
    <property type="match status" value="1"/>
</dbReference>
<dbReference type="AlphaFoldDB" id="A0A8B6HCQ5"/>
<dbReference type="InterPro" id="IPR036465">
    <property type="entry name" value="vWFA_dom_sf"/>
</dbReference>
<evidence type="ECO:0000259" key="5">
    <source>
        <dbReference type="PROSITE" id="PS50026"/>
    </source>
</evidence>
<dbReference type="EMBL" id="UYJE01009828">
    <property type="protein sequence ID" value="VDI77269.1"/>
    <property type="molecule type" value="Genomic_DNA"/>
</dbReference>
<dbReference type="OrthoDB" id="6132182at2759"/>
<comment type="caution">
    <text evidence="7">The sequence shown here is derived from an EMBL/GenBank/DDBJ whole genome shotgun (WGS) entry which is preliminary data.</text>
</comment>
<dbReference type="SMART" id="SM00327">
    <property type="entry name" value="VWA"/>
    <property type="match status" value="1"/>
</dbReference>
<dbReference type="PRINTS" id="PR00453">
    <property type="entry name" value="VWFADOMAIN"/>
</dbReference>
<dbReference type="Pfam" id="PF00092">
    <property type="entry name" value="VWA"/>
    <property type="match status" value="1"/>
</dbReference>
<proteinExistence type="predicted"/>
<evidence type="ECO:0000256" key="1">
    <source>
        <dbReference type="ARBA" id="ARBA00022536"/>
    </source>
</evidence>
<feature type="disulfide bond" evidence="3">
    <location>
        <begin position="235"/>
        <end position="244"/>
    </location>
</feature>
<feature type="domain" description="VWFA" evidence="6">
    <location>
        <begin position="27"/>
        <end position="197"/>
    </location>
</feature>
<comment type="caution">
    <text evidence="3">Lacks conserved residue(s) required for the propagation of feature annotation.</text>
</comment>
<dbReference type="FunFam" id="2.10.25.10:FF:000118">
    <property type="entry name" value="protein delta homolog 2"/>
    <property type="match status" value="1"/>
</dbReference>
<evidence type="ECO:0000256" key="2">
    <source>
        <dbReference type="ARBA" id="ARBA00023157"/>
    </source>
</evidence>
<keyword evidence="8" id="KW-1185">Reference proteome</keyword>
<evidence type="ECO:0000256" key="4">
    <source>
        <dbReference type="SAM" id="SignalP"/>
    </source>
</evidence>
<dbReference type="PROSITE" id="PS01186">
    <property type="entry name" value="EGF_2"/>
    <property type="match status" value="1"/>
</dbReference>
<dbReference type="CDD" id="cd00054">
    <property type="entry name" value="EGF_CA"/>
    <property type="match status" value="1"/>
</dbReference>
<gene>
    <name evidence="7" type="ORF">MGAL_10B024944</name>
</gene>
<reference evidence="7" key="1">
    <citation type="submission" date="2018-11" db="EMBL/GenBank/DDBJ databases">
        <authorList>
            <person name="Alioto T."/>
            <person name="Alioto T."/>
        </authorList>
    </citation>
    <scope>NUCLEOTIDE SEQUENCE</scope>
</reference>
<dbReference type="PROSITE" id="PS50026">
    <property type="entry name" value="EGF_3"/>
    <property type="match status" value="1"/>
</dbReference>
<feature type="chain" id="PRO_5032323587" description="VWFA domain-containing protein" evidence="4">
    <location>
        <begin position="19"/>
        <end position="257"/>
    </location>
</feature>
<dbReference type="PANTHER" id="PTHR24020:SF20">
    <property type="entry name" value="PH DOMAIN-CONTAINING PROTEIN"/>
    <property type="match status" value="1"/>
</dbReference>
<organism evidence="7 8">
    <name type="scientific">Mytilus galloprovincialis</name>
    <name type="common">Mediterranean mussel</name>
    <dbReference type="NCBI Taxonomy" id="29158"/>
    <lineage>
        <taxon>Eukaryota</taxon>
        <taxon>Metazoa</taxon>
        <taxon>Spiralia</taxon>
        <taxon>Lophotrochozoa</taxon>
        <taxon>Mollusca</taxon>
        <taxon>Bivalvia</taxon>
        <taxon>Autobranchia</taxon>
        <taxon>Pteriomorphia</taxon>
        <taxon>Mytilida</taxon>
        <taxon>Mytiloidea</taxon>
        <taxon>Mytilidae</taxon>
        <taxon>Mytilinae</taxon>
        <taxon>Mytilus</taxon>
    </lineage>
</organism>